<dbReference type="Proteomes" id="UP000094165">
    <property type="component" value="Unassembled WGS sequence"/>
</dbReference>
<dbReference type="InterPro" id="IPR008962">
    <property type="entry name" value="PapD-like_sf"/>
</dbReference>
<dbReference type="RefSeq" id="WP_029203257.1">
    <property type="nucleotide sequence ID" value="NZ_AJYW02000178.1"/>
</dbReference>
<evidence type="ECO:0000313" key="3">
    <source>
        <dbReference type="Proteomes" id="UP000094165"/>
    </source>
</evidence>
<keyword evidence="3" id="KW-1185">Reference proteome</keyword>
<dbReference type="InterPro" id="IPR050643">
    <property type="entry name" value="Periplasmic_pilus_chap"/>
</dbReference>
<feature type="signal peptide" evidence="1">
    <location>
        <begin position="1"/>
        <end position="21"/>
    </location>
</feature>
<organism evidence="2 3">
    <name type="scientific">Vibrio genomosp. F6 str. FF-238</name>
    <dbReference type="NCBI Taxonomy" id="1191298"/>
    <lineage>
        <taxon>Bacteria</taxon>
        <taxon>Pseudomonadati</taxon>
        <taxon>Pseudomonadota</taxon>
        <taxon>Gammaproteobacteria</taxon>
        <taxon>Vibrionales</taxon>
        <taxon>Vibrionaceae</taxon>
        <taxon>Vibrio</taxon>
    </lineage>
</organism>
<dbReference type="InterPro" id="IPR013783">
    <property type="entry name" value="Ig-like_fold"/>
</dbReference>
<sequence length="236" mass="26220">MNTFRRLSLICVCLISFSAFAYKVQPMVAEMAPIGKGSQMSMRIDNTSNQPLTVELFPLSMVMDEFGNETTSPAEDDLLVIPVTAIIQPGRSQSVMVRYLGEPSITQSKTYRISVRQVQVKNAEKDAASLGILLQFNTLLNVRPKNTYSELSVQNIEKKDGKWMIEVANDGESYGRLTNTNWTVSDQSHSVFLKGTDVSQRIAGTLVLPKSKRIFVMDPLDGFDANSLSIEIVDTE</sequence>
<dbReference type="Gene3D" id="2.60.40.10">
    <property type="entry name" value="Immunoglobulins"/>
    <property type="match status" value="1"/>
</dbReference>
<evidence type="ECO:0000256" key="1">
    <source>
        <dbReference type="SAM" id="SignalP"/>
    </source>
</evidence>
<dbReference type="EMBL" id="AJYW02000178">
    <property type="protein sequence ID" value="OEE74798.1"/>
    <property type="molecule type" value="Genomic_DNA"/>
</dbReference>
<protein>
    <submittedName>
        <fullName evidence="2">Pilus assembly protein</fullName>
    </submittedName>
</protein>
<evidence type="ECO:0000313" key="2">
    <source>
        <dbReference type="EMBL" id="OEE74798.1"/>
    </source>
</evidence>
<proteinExistence type="predicted"/>
<dbReference type="AlphaFoldDB" id="A0A1E5CWM5"/>
<reference evidence="2 3" key="1">
    <citation type="journal article" date="2012" name="Science">
        <title>Ecological populations of bacteria act as socially cohesive units of antibiotic production and resistance.</title>
        <authorList>
            <person name="Cordero O.X."/>
            <person name="Wildschutte H."/>
            <person name="Kirkup B."/>
            <person name="Proehl S."/>
            <person name="Ngo L."/>
            <person name="Hussain F."/>
            <person name="Le Roux F."/>
            <person name="Mincer T."/>
            <person name="Polz M.F."/>
        </authorList>
    </citation>
    <scope>NUCLEOTIDE SEQUENCE [LARGE SCALE GENOMIC DNA]</scope>
    <source>
        <strain evidence="2 3">FF-238</strain>
    </source>
</reference>
<dbReference type="PANTHER" id="PTHR30251:SF4">
    <property type="entry name" value="SLR1668 PROTEIN"/>
    <property type="match status" value="1"/>
</dbReference>
<keyword evidence="1" id="KW-0732">Signal</keyword>
<name>A0A1E5CWM5_9VIBR</name>
<gene>
    <name evidence="2" type="ORF">A130_17585</name>
</gene>
<comment type="caution">
    <text evidence="2">The sequence shown here is derived from an EMBL/GenBank/DDBJ whole genome shotgun (WGS) entry which is preliminary data.</text>
</comment>
<accession>A0A1E5CWM5</accession>
<feature type="chain" id="PRO_5009173287" evidence="1">
    <location>
        <begin position="22"/>
        <end position="236"/>
    </location>
</feature>
<dbReference type="SUPFAM" id="SSF49354">
    <property type="entry name" value="PapD-like"/>
    <property type="match status" value="1"/>
</dbReference>
<dbReference type="PANTHER" id="PTHR30251">
    <property type="entry name" value="PILUS ASSEMBLY CHAPERONE"/>
    <property type="match status" value="1"/>
</dbReference>